<name>B3RM56_TRIAD</name>
<evidence type="ECO:0000313" key="3">
    <source>
        <dbReference type="Proteomes" id="UP000009022"/>
    </source>
</evidence>
<dbReference type="PhylomeDB" id="B3RM56"/>
<dbReference type="EMBL" id="DS985241">
    <property type="protein sequence ID" value="EDV29638.1"/>
    <property type="molecule type" value="Genomic_DNA"/>
</dbReference>
<evidence type="ECO:0000256" key="1">
    <source>
        <dbReference type="SAM" id="Coils"/>
    </source>
</evidence>
<dbReference type="PANTHER" id="PTHR23325:SF1">
    <property type="entry name" value="SERUM RESPONSE FACTOR-BINDING PROTEIN 1"/>
    <property type="match status" value="1"/>
</dbReference>
<evidence type="ECO:0000313" key="2">
    <source>
        <dbReference type="EMBL" id="EDV29638.1"/>
    </source>
</evidence>
<proteinExistence type="predicted"/>
<dbReference type="InterPro" id="IPR037393">
    <property type="entry name" value="Bud22/SRFB1"/>
</dbReference>
<organism evidence="2 3">
    <name type="scientific">Trichoplax adhaerens</name>
    <name type="common">Trichoplax reptans</name>
    <dbReference type="NCBI Taxonomy" id="10228"/>
    <lineage>
        <taxon>Eukaryota</taxon>
        <taxon>Metazoa</taxon>
        <taxon>Placozoa</taxon>
        <taxon>Uniplacotomia</taxon>
        <taxon>Trichoplacea</taxon>
        <taxon>Trichoplacidae</taxon>
        <taxon>Trichoplax</taxon>
    </lineage>
</organism>
<dbReference type="Proteomes" id="UP000009022">
    <property type="component" value="Unassembled WGS sequence"/>
</dbReference>
<keyword evidence="1" id="KW-0175">Coiled coil</keyword>
<dbReference type="AlphaFoldDB" id="B3RM56"/>
<dbReference type="STRING" id="10228.B3RM56"/>
<dbReference type="InParanoid" id="B3RM56"/>
<dbReference type="KEGG" id="tad:TRIADDRAFT_52242"/>
<gene>
    <name evidence="2" type="ORF">TRIADDRAFT_52242</name>
</gene>
<protein>
    <submittedName>
        <fullName evidence="2">Uncharacterized protein</fullName>
    </submittedName>
</protein>
<sequence>MSASNSIDRKKLTRAIKLAKVHEIHRLTRKMKQLKAKKGTEEQLQKNQRKANNLVNHMDIIKDFDPDHVVTAILDDDVDKQDVYRQGMLFHLGVLYVIAKQGIQYLAMKGYSGVDKSPAR</sequence>
<reference evidence="2 3" key="1">
    <citation type="journal article" date="2008" name="Nature">
        <title>The Trichoplax genome and the nature of placozoans.</title>
        <authorList>
            <person name="Srivastava M."/>
            <person name="Begovic E."/>
            <person name="Chapman J."/>
            <person name="Putnam N.H."/>
            <person name="Hellsten U."/>
            <person name="Kawashima T."/>
            <person name="Kuo A."/>
            <person name="Mitros T."/>
            <person name="Salamov A."/>
            <person name="Carpenter M.L."/>
            <person name="Signorovitch A.Y."/>
            <person name="Moreno M.A."/>
            <person name="Kamm K."/>
            <person name="Grimwood J."/>
            <person name="Schmutz J."/>
            <person name="Shapiro H."/>
            <person name="Grigoriev I.V."/>
            <person name="Buss L.W."/>
            <person name="Schierwater B."/>
            <person name="Dellaporta S.L."/>
            <person name="Rokhsar D.S."/>
        </authorList>
    </citation>
    <scope>NUCLEOTIDE SEQUENCE [LARGE SCALE GENOMIC DNA]</scope>
    <source>
        <strain evidence="2 3">Grell-BS-1999</strain>
    </source>
</reference>
<dbReference type="RefSeq" id="XP_002108840.1">
    <property type="nucleotide sequence ID" value="XM_002108804.1"/>
</dbReference>
<dbReference type="HOGENOM" id="CLU_2052600_0_0_1"/>
<dbReference type="PANTHER" id="PTHR23325">
    <property type="entry name" value="SERUM RESPONSE FACTOR-BINDING"/>
    <property type="match status" value="1"/>
</dbReference>
<dbReference type="CTD" id="6750054"/>
<keyword evidence="3" id="KW-1185">Reference proteome</keyword>
<dbReference type="OrthoDB" id="3364872at2759"/>
<accession>B3RM56</accession>
<dbReference type="GeneID" id="6750054"/>
<feature type="coiled-coil region" evidence="1">
    <location>
        <begin position="24"/>
        <end position="57"/>
    </location>
</feature>